<keyword evidence="4 10" id="KW-0498">Mitosis</keyword>
<dbReference type="InterPro" id="IPR013252">
    <property type="entry name" value="Ndc80_Spc24"/>
</dbReference>
<keyword evidence="9 10" id="KW-0137">Centromere</keyword>
<evidence type="ECO:0000256" key="3">
    <source>
        <dbReference type="ARBA" id="ARBA00022618"/>
    </source>
</evidence>
<gene>
    <name evidence="11" type="ORF">V565_075240</name>
</gene>
<dbReference type="GO" id="GO:0008017">
    <property type="term" value="F:microtubule binding"/>
    <property type="evidence" value="ECO:0007669"/>
    <property type="project" value="TreeGrafter"/>
</dbReference>
<evidence type="ECO:0000256" key="6">
    <source>
        <dbReference type="ARBA" id="ARBA00023054"/>
    </source>
</evidence>
<accession>A0A074RUX7</accession>
<comment type="similarity">
    <text evidence="1 10">Belongs to the SPC24 family.</text>
</comment>
<reference evidence="11 12" key="1">
    <citation type="submission" date="2013-12" db="EMBL/GenBank/DDBJ databases">
        <authorList>
            <person name="Cubeta M."/>
            <person name="Pakala S."/>
            <person name="Fedorova N."/>
            <person name="Thomas E."/>
            <person name="Dean R."/>
            <person name="Jabaji S."/>
            <person name="Neate S."/>
            <person name="Toda T."/>
            <person name="Tavantzis S."/>
            <person name="Vilgalys R."/>
            <person name="Bharathan N."/>
            <person name="Pakala S."/>
            <person name="Losada L.S."/>
            <person name="Zafar N."/>
            <person name="Nierman W."/>
        </authorList>
    </citation>
    <scope>NUCLEOTIDE SEQUENCE [LARGE SCALE GENOMIC DNA]</scope>
    <source>
        <strain evidence="11 12">123E</strain>
    </source>
</reference>
<keyword evidence="5 10" id="KW-0995">Kinetochore</keyword>
<dbReference type="EMBL" id="AZST01000230">
    <property type="protein sequence ID" value="KEP50694.1"/>
    <property type="molecule type" value="Genomic_DNA"/>
</dbReference>
<dbReference type="PANTHER" id="PTHR22142">
    <property type="match status" value="1"/>
</dbReference>
<comment type="subcellular location">
    <subcellularLocation>
        <location evidence="10">Nucleus</location>
    </subcellularLocation>
    <subcellularLocation>
        <location evidence="10">Chromosome</location>
        <location evidence="10">Centromere</location>
        <location evidence="10">Kinetochore</location>
    </subcellularLocation>
</comment>
<evidence type="ECO:0000256" key="8">
    <source>
        <dbReference type="ARBA" id="ARBA00023306"/>
    </source>
</evidence>
<dbReference type="PANTHER" id="PTHR22142:SF2">
    <property type="entry name" value="KINETOCHORE PROTEIN SPC24"/>
    <property type="match status" value="1"/>
</dbReference>
<dbReference type="CDD" id="cd11565">
    <property type="entry name" value="RWD_Spc24"/>
    <property type="match status" value="1"/>
</dbReference>
<dbReference type="Proteomes" id="UP000027456">
    <property type="component" value="Unassembled WGS sequence"/>
</dbReference>
<sequence>MGHSVQEPNSIDSEMFELISIMREATSTLDPTENVKIVQDIQEIMKAREGNWRTETEKAKTEARTVAEAHNSARIASLRPPNVPSEEQQARAISSLDEAQFRVIKSINDAEGVLSSRQNERVRARGELGAWEAKDVDEDVASVLDTNALRIRLSKELGFEPVIDRNTGKITKMIVRNDDNTDMDVVELAGLSEFEIANQLWDKATTVDRSTS</sequence>
<comment type="function">
    <text evidence="10">Acts as a component of the essential kinetochore-associated NDC80 complex, which is required for chromosome segregation and spindle checkpoint activity.</text>
</comment>
<evidence type="ECO:0000256" key="5">
    <source>
        <dbReference type="ARBA" id="ARBA00022838"/>
    </source>
</evidence>
<protein>
    <recommendedName>
        <fullName evidence="10">Kinetochore protein Spc24</fullName>
    </recommendedName>
</protein>
<dbReference type="STRING" id="1423351.A0A074RUX7"/>
<evidence type="ECO:0000256" key="2">
    <source>
        <dbReference type="ARBA" id="ARBA00022454"/>
    </source>
</evidence>
<dbReference type="HOGENOM" id="CLU_108108_0_0_1"/>
<keyword evidence="3 10" id="KW-0132">Cell division</keyword>
<keyword evidence="7 10" id="KW-0539">Nucleus</keyword>
<keyword evidence="12" id="KW-1185">Reference proteome</keyword>
<proteinExistence type="inferred from homology"/>
<dbReference type="GO" id="GO:0051301">
    <property type="term" value="P:cell division"/>
    <property type="evidence" value="ECO:0007669"/>
    <property type="project" value="UniProtKB-UniRule"/>
</dbReference>
<dbReference type="GO" id="GO:0005634">
    <property type="term" value="C:nucleus"/>
    <property type="evidence" value="ECO:0007669"/>
    <property type="project" value="UniProtKB-SubCell"/>
</dbReference>
<keyword evidence="8 10" id="KW-0131">Cell cycle</keyword>
<dbReference type="OrthoDB" id="3344830at2759"/>
<keyword evidence="6" id="KW-0175">Coiled coil</keyword>
<comment type="subunit">
    <text evidence="10">Component of the NDC80 complex.</text>
</comment>
<evidence type="ECO:0000313" key="11">
    <source>
        <dbReference type="EMBL" id="KEP50694.1"/>
    </source>
</evidence>
<dbReference type="AlphaFoldDB" id="A0A074RUX7"/>
<evidence type="ECO:0000256" key="4">
    <source>
        <dbReference type="ARBA" id="ARBA00022776"/>
    </source>
</evidence>
<keyword evidence="2 10" id="KW-0158">Chromosome</keyword>
<evidence type="ECO:0000256" key="10">
    <source>
        <dbReference type="RuleBase" id="RU368011"/>
    </source>
</evidence>
<dbReference type="GO" id="GO:0007059">
    <property type="term" value="P:chromosome segregation"/>
    <property type="evidence" value="ECO:0007669"/>
    <property type="project" value="TreeGrafter"/>
</dbReference>
<dbReference type="SUPFAM" id="SSF143026">
    <property type="entry name" value="Kinetochore globular domain"/>
    <property type="match status" value="1"/>
</dbReference>
<evidence type="ECO:0000313" key="12">
    <source>
        <dbReference type="Proteomes" id="UP000027456"/>
    </source>
</evidence>
<evidence type="ECO:0000256" key="9">
    <source>
        <dbReference type="ARBA" id="ARBA00023328"/>
    </source>
</evidence>
<evidence type="ECO:0000256" key="1">
    <source>
        <dbReference type="ARBA" id="ARBA00007804"/>
    </source>
</evidence>
<evidence type="ECO:0000256" key="7">
    <source>
        <dbReference type="ARBA" id="ARBA00023242"/>
    </source>
</evidence>
<comment type="caution">
    <text evidence="11">The sequence shown here is derived from an EMBL/GenBank/DDBJ whole genome shotgun (WGS) entry which is preliminary data.</text>
</comment>
<dbReference type="InterPro" id="IPR038066">
    <property type="entry name" value="Spc24_Fungi_globular_sf"/>
</dbReference>
<dbReference type="Gene3D" id="3.30.160.430">
    <property type="match status" value="1"/>
</dbReference>
<dbReference type="GO" id="GO:0031262">
    <property type="term" value="C:Ndc80 complex"/>
    <property type="evidence" value="ECO:0007669"/>
    <property type="project" value="TreeGrafter"/>
</dbReference>
<dbReference type="Pfam" id="PF08286">
    <property type="entry name" value="Spc24"/>
    <property type="match status" value="1"/>
</dbReference>
<name>A0A074RUX7_9AGAM</name>
<organism evidence="11 12">
    <name type="scientific">Rhizoctonia solani 123E</name>
    <dbReference type="NCBI Taxonomy" id="1423351"/>
    <lineage>
        <taxon>Eukaryota</taxon>
        <taxon>Fungi</taxon>
        <taxon>Dikarya</taxon>
        <taxon>Basidiomycota</taxon>
        <taxon>Agaricomycotina</taxon>
        <taxon>Agaricomycetes</taxon>
        <taxon>Cantharellales</taxon>
        <taxon>Ceratobasidiaceae</taxon>
        <taxon>Rhizoctonia</taxon>
    </lineage>
</organism>